<proteinExistence type="predicted"/>
<protein>
    <submittedName>
        <fullName evidence="2">Uncharacterized protein C9orf85</fullName>
    </submittedName>
</protein>
<dbReference type="EMBL" id="KL251161">
    <property type="protein sequence ID" value="KGB39246.1"/>
    <property type="molecule type" value="Genomic_DNA"/>
</dbReference>
<feature type="compositionally biased region" description="Polar residues" evidence="1">
    <location>
        <begin position="1"/>
        <end position="11"/>
    </location>
</feature>
<evidence type="ECO:0000313" key="2">
    <source>
        <dbReference type="EMBL" id="KGB39246.1"/>
    </source>
</evidence>
<reference evidence="2" key="1">
    <citation type="journal article" date="2012" name="Nat. Genet.">
        <title>Whole-genome sequence of Schistosoma haematobium.</title>
        <authorList>
            <person name="Young N.D."/>
            <person name="Jex A.R."/>
            <person name="Li B."/>
            <person name="Liu S."/>
            <person name="Yang L."/>
            <person name="Xiong Z."/>
            <person name="Li Y."/>
            <person name="Cantacessi C."/>
            <person name="Hall R.S."/>
            <person name="Xu X."/>
            <person name="Chen F."/>
            <person name="Wu X."/>
            <person name="Zerlotini A."/>
            <person name="Oliveira G."/>
            <person name="Hofmann A."/>
            <person name="Zhang G."/>
            <person name="Fang X."/>
            <person name="Kang Y."/>
            <person name="Campbell B.E."/>
            <person name="Loukas A."/>
            <person name="Ranganathan S."/>
            <person name="Rollinson D."/>
            <person name="Rinaldi G."/>
            <person name="Brindley P.J."/>
            <person name="Yang H."/>
            <person name="Wang J."/>
            <person name="Wang J."/>
            <person name="Gasser R.B."/>
        </authorList>
    </citation>
    <scope>NUCLEOTIDE SEQUENCE [LARGE SCALE GENOMIC DNA]</scope>
</reference>
<sequence>MSSQKGNTQRTRPQKYKNTKAFKNNLHDTSKEVKRLNNLTFDFLCPRCTGVVQWRVKYKKYHQLANPRVCVKCNGKTVKQAYHTICTDCSSALKICSKCGKSDGSITFGATENQEDINQQFIDALKNVRERERLTVFSTELGVIYIFETCELSLGALLRLTQSNKKPIESGNINADEEFHLNSLNKLIVKELSDIKFDEDKYESDDYKYS</sequence>
<dbReference type="AlphaFoldDB" id="A0A095AX98"/>
<dbReference type="PANTHER" id="PTHR22876">
    <property type="entry name" value="ZGC:101016"/>
    <property type="match status" value="1"/>
</dbReference>
<dbReference type="Pfam" id="PF10217">
    <property type="entry name" value="DUF2039"/>
    <property type="match status" value="1"/>
</dbReference>
<dbReference type="InterPro" id="IPR019351">
    <property type="entry name" value="DUF2039"/>
</dbReference>
<dbReference type="STRING" id="6185.A0A095AX98"/>
<gene>
    <name evidence="2" type="ORF">MS3_07661</name>
</gene>
<name>A0A095AX98_SCHHA</name>
<evidence type="ECO:0000256" key="1">
    <source>
        <dbReference type="SAM" id="MobiDB-lite"/>
    </source>
</evidence>
<dbReference type="PANTHER" id="PTHR22876:SF5">
    <property type="entry name" value="CHROMOSOME 9 OPEN READING FRAME 85"/>
    <property type="match status" value="1"/>
</dbReference>
<feature type="region of interest" description="Disordered" evidence="1">
    <location>
        <begin position="1"/>
        <end position="23"/>
    </location>
</feature>
<accession>A0A095AX98</accession>
<organism evidence="2">
    <name type="scientific">Schistosoma haematobium</name>
    <name type="common">Blood fluke</name>
    <dbReference type="NCBI Taxonomy" id="6185"/>
    <lineage>
        <taxon>Eukaryota</taxon>
        <taxon>Metazoa</taxon>
        <taxon>Spiralia</taxon>
        <taxon>Lophotrochozoa</taxon>
        <taxon>Platyhelminthes</taxon>
        <taxon>Trematoda</taxon>
        <taxon>Digenea</taxon>
        <taxon>Strigeidida</taxon>
        <taxon>Schistosomatoidea</taxon>
        <taxon>Schistosomatidae</taxon>
        <taxon>Schistosoma</taxon>
    </lineage>
</organism>